<gene>
    <name evidence="2" type="ORF">M4486_04960</name>
</gene>
<dbReference type="Proteomes" id="UP001055868">
    <property type="component" value="Chromosome"/>
</dbReference>
<evidence type="ECO:0000313" key="3">
    <source>
        <dbReference type="Proteomes" id="UP001055868"/>
    </source>
</evidence>
<feature type="region of interest" description="Disordered" evidence="1">
    <location>
        <begin position="187"/>
        <end position="213"/>
    </location>
</feature>
<dbReference type="Pfam" id="PF25681">
    <property type="entry name" value="Phage_TTP_17"/>
    <property type="match status" value="1"/>
</dbReference>
<proteinExistence type="predicted"/>
<protein>
    <recommendedName>
        <fullName evidence="4">Major tail protein</fullName>
    </recommendedName>
</protein>
<sequence>MADITEFTGHIAGIGHVFYNDVDADPIDLAAFDFSKPATFGDWTWLGDTSSENLIEFDKDGGDVTNKRTWDRLNTGVSREPTSRSCVINAVNTSRDTFALGFSDYEYDEETDSYAVGSSLVAAEKAIQIISEEGALVASLYLYKTSIIGDLPTFDLEEYMEWPLNVALLDSPTKAKQFRWFPPRSRTGITAPEGQSLMAARSGAVESAKSSKA</sequence>
<reference evidence="2" key="1">
    <citation type="submission" date="2022-05" db="EMBL/GenBank/DDBJ databases">
        <title>Genomic analysis of Brachybacterium sp. CBA3104.</title>
        <authorList>
            <person name="Roh S.W."/>
            <person name="Kim Y.B."/>
            <person name="Kim Y."/>
        </authorList>
    </citation>
    <scope>NUCLEOTIDE SEQUENCE</scope>
    <source>
        <strain evidence="2">CBA3104</strain>
    </source>
</reference>
<dbReference type="RefSeq" id="WP_249480031.1">
    <property type="nucleotide sequence ID" value="NZ_CP097218.1"/>
</dbReference>
<dbReference type="EMBL" id="CP097218">
    <property type="protein sequence ID" value="UQN30655.1"/>
    <property type="molecule type" value="Genomic_DNA"/>
</dbReference>
<evidence type="ECO:0000256" key="1">
    <source>
        <dbReference type="SAM" id="MobiDB-lite"/>
    </source>
</evidence>
<evidence type="ECO:0008006" key="4">
    <source>
        <dbReference type="Google" id="ProtNLM"/>
    </source>
</evidence>
<dbReference type="InterPro" id="IPR058154">
    <property type="entry name" value="Bxb1_TTP-like"/>
</dbReference>
<accession>A0ABY4NBF3</accession>
<evidence type="ECO:0000313" key="2">
    <source>
        <dbReference type="EMBL" id="UQN30655.1"/>
    </source>
</evidence>
<organism evidence="2 3">
    <name type="scientific">Brachybacterium kimchii</name>
    <dbReference type="NCBI Taxonomy" id="2942909"/>
    <lineage>
        <taxon>Bacteria</taxon>
        <taxon>Bacillati</taxon>
        <taxon>Actinomycetota</taxon>
        <taxon>Actinomycetes</taxon>
        <taxon>Micrococcales</taxon>
        <taxon>Dermabacteraceae</taxon>
        <taxon>Brachybacterium</taxon>
    </lineage>
</organism>
<name>A0ABY4NBF3_9MICO</name>
<keyword evidence="3" id="KW-1185">Reference proteome</keyword>